<evidence type="ECO:0000256" key="2">
    <source>
        <dbReference type="SAM" id="Phobius"/>
    </source>
</evidence>
<comment type="caution">
    <text evidence="4">The sequence shown here is derived from an EMBL/GenBank/DDBJ whole genome shotgun (WGS) entry which is preliminary data.</text>
</comment>
<dbReference type="SUPFAM" id="SSF74653">
    <property type="entry name" value="TolA/TonB C-terminal domain"/>
    <property type="match status" value="1"/>
</dbReference>
<dbReference type="Gene3D" id="3.30.1150.10">
    <property type="match status" value="1"/>
</dbReference>
<dbReference type="EMBL" id="JAVDVI010000002">
    <property type="protein sequence ID" value="MDR6966564.1"/>
    <property type="molecule type" value="Genomic_DNA"/>
</dbReference>
<dbReference type="Pfam" id="PF03544">
    <property type="entry name" value="TonB_C"/>
    <property type="match status" value="1"/>
</dbReference>
<dbReference type="Proteomes" id="UP001255185">
    <property type="component" value="Unassembled WGS sequence"/>
</dbReference>
<sequence length="267" mass="29636">MKLDIYKQKWIDMVFEGRNKSYGAYKLRKQNPKDTLKGFFIGAAAFAGLLSLPLINWEGSKEDKETEKVTMVDMATLAPPPEEVKPLTPPPPPPPPAPKIDEVKFVKPKVVEKEKVVEEIKSIEDLKDKNVGAKDLKGQEDGKIVIDAPSGDGPQTDSKIVEDTNQIYTAVEVKPDFPGGIQKFYDFVGKNYRVPEGEDLKGKVFVQFVVEKDGSLTDIKVIRDLGYGTGKEAIRVLQKSPKWKPGIQNGRPVRVLYSLPISIVSGN</sequence>
<proteinExistence type="predicted"/>
<evidence type="ECO:0000313" key="4">
    <source>
        <dbReference type="EMBL" id="MDR6966564.1"/>
    </source>
</evidence>
<dbReference type="RefSeq" id="WP_310024219.1">
    <property type="nucleotide sequence ID" value="NZ_JAVDVI010000002.1"/>
</dbReference>
<evidence type="ECO:0000256" key="1">
    <source>
        <dbReference type="SAM" id="MobiDB-lite"/>
    </source>
</evidence>
<dbReference type="PANTHER" id="PTHR33446">
    <property type="entry name" value="PROTEIN TONB-RELATED"/>
    <property type="match status" value="1"/>
</dbReference>
<dbReference type="InterPro" id="IPR037682">
    <property type="entry name" value="TonB_C"/>
</dbReference>
<accession>A0ABU1TKT8</accession>
<keyword evidence="5" id="KW-1185">Reference proteome</keyword>
<name>A0ABU1TKT8_9FLAO</name>
<keyword evidence="2" id="KW-0472">Membrane</keyword>
<dbReference type="PANTHER" id="PTHR33446:SF2">
    <property type="entry name" value="PROTEIN TONB"/>
    <property type="match status" value="1"/>
</dbReference>
<keyword evidence="2" id="KW-0812">Transmembrane</keyword>
<feature type="domain" description="TonB C-terminal" evidence="3">
    <location>
        <begin position="199"/>
        <end position="261"/>
    </location>
</feature>
<evidence type="ECO:0000259" key="3">
    <source>
        <dbReference type="Pfam" id="PF03544"/>
    </source>
</evidence>
<evidence type="ECO:0000313" key="5">
    <source>
        <dbReference type="Proteomes" id="UP001255185"/>
    </source>
</evidence>
<dbReference type="InterPro" id="IPR051045">
    <property type="entry name" value="TonB-dependent_transducer"/>
</dbReference>
<organism evidence="4 5">
    <name type="scientific">Flavobacterium arsenatis</name>
    <dbReference type="NCBI Taxonomy" id="1484332"/>
    <lineage>
        <taxon>Bacteria</taxon>
        <taxon>Pseudomonadati</taxon>
        <taxon>Bacteroidota</taxon>
        <taxon>Flavobacteriia</taxon>
        <taxon>Flavobacteriales</taxon>
        <taxon>Flavobacteriaceae</taxon>
        <taxon>Flavobacterium</taxon>
    </lineage>
</organism>
<feature type="compositionally biased region" description="Pro residues" evidence="1">
    <location>
        <begin position="87"/>
        <end position="98"/>
    </location>
</feature>
<keyword evidence="2" id="KW-1133">Transmembrane helix</keyword>
<protein>
    <submittedName>
        <fullName evidence="4">Protein TonB</fullName>
    </submittedName>
</protein>
<feature type="transmembrane region" description="Helical" evidence="2">
    <location>
        <begin position="36"/>
        <end position="55"/>
    </location>
</feature>
<gene>
    <name evidence="4" type="ORF">J2X31_000562</name>
</gene>
<feature type="region of interest" description="Disordered" evidence="1">
    <location>
        <begin position="79"/>
        <end position="101"/>
    </location>
</feature>
<reference evidence="4 5" key="1">
    <citation type="submission" date="2023-07" db="EMBL/GenBank/DDBJ databases">
        <title>Sorghum-associated microbial communities from plants grown in Nebraska, USA.</title>
        <authorList>
            <person name="Schachtman D."/>
        </authorList>
    </citation>
    <scope>NUCLEOTIDE SEQUENCE [LARGE SCALE GENOMIC DNA]</scope>
    <source>
        <strain evidence="4 5">3773</strain>
    </source>
</reference>